<dbReference type="GO" id="GO:0004077">
    <property type="term" value="F:biotin--[biotin carboxyl-carrier protein] ligase activity"/>
    <property type="evidence" value="ECO:0007669"/>
    <property type="project" value="InterPro"/>
</dbReference>
<evidence type="ECO:0000313" key="3">
    <source>
        <dbReference type="EMBL" id="ERT68831.1"/>
    </source>
</evidence>
<accession>U7VBF9</accession>
<keyword evidence="4" id="KW-1185">Reference proteome</keyword>
<dbReference type="Pfam" id="PF03099">
    <property type="entry name" value="BPL_LplA_LipB"/>
    <property type="match status" value="1"/>
</dbReference>
<protein>
    <recommendedName>
        <fullName evidence="2">BPL/LPL catalytic domain-containing protein</fullName>
    </recommendedName>
</protein>
<dbReference type="InterPro" id="IPR045864">
    <property type="entry name" value="aa-tRNA-synth_II/BPL/LPL"/>
</dbReference>
<comment type="caution">
    <text evidence="3">The sequence shown here is derived from an EMBL/GenBank/DDBJ whole genome shotgun (WGS) entry which is preliminary data.</text>
</comment>
<dbReference type="AlphaFoldDB" id="U7VBF9"/>
<dbReference type="InterPro" id="IPR004143">
    <property type="entry name" value="BPL_LPL_catalytic"/>
</dbReference>
<proteinExistence type="predicted"/>
<dbReference type="Gene3D" id="3.30.930.10">
    <property type="entry name" value="Bira Bifunctional Protein, Domain 2"/>
    <property type="match status" value="1"/>
</dbReference>
<evidence type="ECO:0000313" key="4">
    <source>
        <dbReference type="Proteomes" id="UP000017081"/>
    </source>
</evidence>
<name>U7VBF9_9FUSO</name>
<dbReference type="SUPFAM" id="SSF55681">
    <property type="entry name" value="Class II aaRS and biotin synthetases"/>
    <property type="match status" value="1"/>
</dbReference>
<dbReference type="STRING" id="1319815.HMPREF0202_01302"/>
<gene>
    <name evidence="3" type="ORF">HMPREF0202_01302</name>
</gene>
<dbReference type="InterPro" id="IPR004408">
    <property type="entry name" value="Biotin_CoA_COase_ligase"/>
</dbReference>
<dbReference type="PATRIC" id="fig|1319815.3.peg.1255"/>
<dbReference type="eggNOG" id="COG0340">
    <property type="taxonomic scope" value="Bacteria"/>
</dbReference>
<dbReference type="GO" id="GO:0005737">
    <property type="term" value="C:cytoplasm"/>
    <property type="evidence" value="ECO:0007669"/>
    <property type="project" value="TreeGrafter"/>
</dbReference>
<feature type="domain" description="BPL/LPL catalytic" evidence="2">
    <location>
        <begin position="1"/>
        <end position="170"/>
    </location>
</feature>
<dbReference type="PROSITE" id="PS51733">
    <property type="entry name" value="BPL_LPL_CATALYTIC"/>
    <property type="match status" value="1"/>
</dbReference>
<organism evidence="3 4">
    <name type="scientific">Cetobacterium somerae ATCC BAA-474</name>
    <dbReference type="NCBI Taxonomy" id="1319815"/>
    <lineage>
        <taxon>Bacteria</taxon>
        <taxon>Fusobacteriati</taxon>
        <taxon>Fusobacteriota</taxon>
        <taxon>Fusobacteriia</taxon>
        <taxon>Fusobacteriales</taxon>
        <taxon>Fusobacteriaceae</taxon>
        <taxon>Cetobacterium</taxon>
    </lineage>
</organism>
<dbReference type="Proteomes" id="UP000017081">
    <property type="component" value="Unassembled WGS sequence"/>
</dbReference>
<dbReference type="PANTHER" id="PTHR12835">
    <property type="entry name" value="BIOTIN PROTEIN LIGASE"/>
    <property type="match status" value="1"/>
</dbReference>
<reference evidence="3 4" key="1">
    <citation type="submission" date="2013-08" db="EMBL/GenBank/DDBJ databases">
        <authorList>
            <person name="Weinstock G."/>
            <person name="Sodergren E."/>
            <person name="Wylie T."/>
            <person name="Fulton L."/>
            <person name="Fulton R."/>
            <person name="Fronick C."/>
            <person name="O'Laughlin M."/>
            <person name="Godfrey J."/>
            <person name="Miner T."/>
            <person name="Herter B."/>
            <person name="Appelbaum E."/>
            <person name="Cordes M."/>
            <person name="Lek S."/>
            <person name="Wollam A."/>
            <person name="Pepin K.H."/>
            <person name="Palsikar V.B."/>
            <person name="Mitreva M."/>
            <person name="Wilson R.K."/>
        </authorList>
    </citation>
    <scope>NUCLEOTIDE SEQUENCE [LARGE SCALE GENOMIC DNA]</scope>
    <source>
        <strain evidence="3 4">ATCC BAA-474</strain>
    </source>
</reference>
<evidence type="ECO:0000256" key="1">
    <source>
        <dbReference type="ARBA" id="ARBA00022598"/>
    </source>
</evidence>
<keyword evidence="1" id="KW-0436">Ligase</keyword>
<sequence length="235" mass="27268">MRIYKFDEIDSTNKFLREKEDVIEGDLAIAKVQTLGRGRRGNKWVSTEGAALFSFVLKHDIEIPEEEYMKLSILIGYSLLYSLKKIENLDYKFKWTNDLYLDEKKISGILVEKIRDNYIIGIGLNINNLNLEEAKSIAISLREKTGKTYDLEKVIATVVEDFYNNFQEFKKGKWKEILEKINKVNYLYGKRINIVTFDKEESGIAGDILEDGMLEVFIGDEIKKYNIGSIHISKK</sequence>
<dbReference type="EMBL" id="AXZF01000045">
    <property type="protein sequence ID" value="ERT68831.1"/>
    <property type="molecule type" value="Genomic_DNA"/>
</dbReference>
<dbReference type="HOGENOM" id="CLU_051096_3_2_0"/>
<dbReference type="RefSeq" id="WP_023050841.1">
    <property type="nucleotide sequence ID" value="NZ_CP173065.2"/>
</dbReference>
<evidence type="ECO:0000259" key="2">
    <source>
        <dbReference type="PROSITE" id="PS51733"/>
    </source>
</evidence>
<dbReference type="NCBIfam" id="TIGR00121">
    <property type="entry name" value="birA_ligase"/>
    <property type="match status" value="1"/>
</dbReference>
<dbReference type="PANTHER" id="PTHR12835:SF5">
    <property type="entry name" value="BIOTIN--PROTEIN LIGASE"/>
    <property type="match status" value="1"/>
</dbReference>